<dbReference type="PANTHER" id="PTHR30575">
    <property type="entry name" value="PEPTIDASE M20"/>
    <property type="match status" value="1"/>
</dbReference>
<evidence type="ECO:0000259" key="3">
    <source>
        <dbReference type="Pfam" id="PF07687"/>
    </source>
</evidence>
<dbReference type="AlphaFoldDB" id="A0A916SQ24"/>
<evidence type="ECO:0000313" key="4">
    <source>
        <dbReference type="EMBL" id="GGB10854.1"/>
    </source>
</evidence>
<feature type="domain" description="Peptidase M20 dimerisation" evidence="3">
    <location>
        <begin position="218"/>
        <end position="311"/>
    </location>
</feature>
<keyword evidence="2" id="KW-0732">Signal</keyword>
<dbReference type="PIRSF" id="PIRSF037227">
    <property type="entry name" value="Aminobenzoyl-glu_utiliz_pB"/>
    <property type="match status" value="1"/>
</dbReference>
<dbReference type="GO" id="GO:0016805">
    <property type="term" value="F:dipeptidase activity"/>
    <property type="evidence" value="ECO:0007669"/>
    <property type="project" value="TreeGrafter"/>
</dbReference>
<dbReference type="Pfam" id="PF07687">
    <property type="entry name" value="M20_dimer"/>
    <property type="match status" value="1"/>
</dbReference>
<accession>A0A916SQ24</accession>
<dbReference type="GO" id="GO:0046657">
    <property type="term" value="P:folic acid catabolic process"/>
    <property type="evidence" value="ECO:0007669"/>
    <property type="project" value="TreeGrafter"/>
</dbReference>
<protein>
    <submittedName>
        <fullName evidence="4">Amidohydrolase</fullName>
    </submittedName>
</protein>
<dbReference type="GO" id="GO:0005737">
    <property type="term" value="C:cytoplasm"/>
    <property type="evidence" value="ECO:0007669"/>
    <property type="project" value="TreeGrafter"/>
</dbReference>
<dbReference type="InterPro" id="IPR052030">
    <property type="entry name" value="Peptidase_M20/M20A_hydrolases"/>
</dbReference>
<evidence type="ECO:0000256" key="1">
    <source>
        <dbReference type="ARBA" id="ARBA00022801"/>
    </source>
</evidence>
<dbReference type="InterPro" id="IPR017145">
    <property type="entry name" value="Aminobenzoyl-glu_utiliz_pB"/>
</dbReference>
<dbReference type="InterPro" id="IPR002933">
    <property type="entry name" value="Peptidase_M20"/>
</dbReference>
<sequence length="493" mass="52901">MKKDKLSKMKSLFVASVILMITVETTNAASLSDEARSEIVNHIDSLSGKINQIAREIWLHPELGYKEVETSKLLSEELGRNGFKVTNGVAGIPTAFVASYGSNDGPVIAIMAEMDALPGFSQDATATVTAIKDQSNGHACGHNLFGAGSVGAAIAVSKWMEANSVKGQVRVYGTPAEEGGSGKVHMVRAGLFNDVDITLHWHPGASNGAWQDKSLANISGKFKFHGVSAHAGIAPEKGRSALDGVEAMNHMVNMMREHVPEKTRIHYVITNGGKAPNVVPDFAESYLYIRHPDPSTVLEIFERITKAAEGAALGTGTTVDIERIGGVYSLLPNDTLGRVMDENLRAARPIKWTPEEMNFAEKLQESMTKKPDLAKAFAIEEYEFGFQGSYSTDVGDVSWATPTASIGTASWVPGTSAHSWQAVAASGMTIGEKGMLLAEETLASTAATLFLSPDLVARAKAEFEKARGKDFHYVALTGDQAPPLTYRDEPMSE</sequence>
<evidence type="ECO:0000256" key="2">
    <source>
        <dbReference type="SAM" id="SignalP"/>
    </source>
</evidence>
<keyword evidence="1" id="KW-0378">Hydrolase</keyword>
<dbReference type="SUPFAM" id="SSF53187">
    <property type="entry name" value="Zn-dependent exopeptidases"/>
    <property type="match status" value="1"/>
</dbReference>
<comment type="caution">
    <text evidence="4">The sequence shown here is derived from an EMBL/GenBank/DDBJ whole genome shotgun (WGS) entry which is preliminary data.</text>
</comment>
<dbReference type="PANTHER" id="PTHR30575:SF0">
    <property type="entry name" value="XAA-ARG DIPEPTIDASE"/>
    <property type="match status" value="1"/>
</dbReference>
<feature type="signal peptide" evidence="2">
    <location>
        <begin position="1"/>
        <end position="28"/>
    </location>
</feature>
<dbReference type="Gene3D" id="3.30.70.360">
    <property type="match status" value="1"/>
</dbReference>
<dbReference type="SUPFAM" id="SSF55031">
    <property type="entry name" value="Bacterial exopeptidase dimerisation domain"/>
    <property type="match status" value="1"/>
</dbReference>
<organism evidence="4 5">
    <name type="scientific">Brucella endophytica</name>
    <dbReference type="NCBI Taxonomy" id="1963359"/>
    <lineage>
        <taxon>Bacteria</taxon>
        <taxon>Pseudomonadati</taxon>
        <taxon>Pseudomonadota</taxon>
        <taxon>Alphaproteobacteria</taxon>
        <taxon>Hyphomicrobiales</taxon>
        <taxon>Brucellaceae</taxon>
        <taxon>Brucella/Ochrobactrum group</taxon>
        <taxon>Brucella</taxon>
    </lineage>
</organism>
<evidence type="ECO:0000313" key="5">
    <source>
        <dbReference type="Proteomes" id="UP000646478"/>
    </source>
</evidence>
<keyword evidence="5" id="KW-1185">Reference proteome</keyword>
<dbReference type="EMBL" id="BMHH01000031">
    <property type="protein sequence ID" value="GGB10854.1"/>
    <property type="molecule type" value="Genomic_DNA"/>
</dbReference>
<dbReference type="InterPro" id="IPR017439">
    <property type="entry name" value="Amidohydrolase"/>
</dbReference>
<feature type="chain" id="PRO_5036880752" evidence="2">
    <location>
        <begin position="29"/>
        <end position="493"/>
    </location>
</feature>
<dbReference type="GO" id="GO:0071713">
    <property type="term" value="F:para-aminobenzoyl-glutamate hydrolase activity"/>
    <property type="evidence" value="ECO:0007669"/>
    <property type="project" value="TreeGrafter"/>
</dbReference>
<dbReference type="Gene3D" id="3.40.630.10">
    <property type="entry name" value="Zn peptidases"/>
    <property type="match status" value="1"/>
</dbReference>
<gene>
    <name evidence="4" type="ORF">GCM10011491_43490</name>
</gene>
<reference evidence="4" key="2">
    <citation type="submission" date="2020-09" db="EMBL/GenBank/DDBJ databases">
        <authorList>
            <person name="Sun Q."/>
            <person name="Zhou Y."/>
        </authorList>
    </citation>
    <scope>NUCLEOTIDE SEQUENCE</scope>
    <source>
        <strain evidence="4">CGMCC 1.15082</strain>
    </source>
</reference>
<dbReference type="NCBIfam" id="TIGR01891">
    <property type="entry name" value="amidohydrolases"/>
    <property type="match status" value="1"/>
</dbReference>
<dbReference type="RefSeq" id="WP_210311685.1">
    <property type="nucleotide sequence ID" value="NZ_BMHH01000031.1"/>
</dbReference>
<reference evidence="4" key="1">
    <citation type="journal article" date="2014" name="Int. J. Syst. Evol. Microbiol.">
        <title>Complete genome sequence of Corynebacterium casei LMG S-19264T (=DSM 44701T), isolated from a smear-ripened cheese.</title>
        <authorList>
            <consortium name="US DOE Joint Genome Institute (JGI-PGF)"/>
            <person name="Walter F."/>
            <person name="Albersmeier A."/>
            <person name="Kalinowski J."/>
            <person name="Ruckert C."/>
        </authorList>
    </citation>
    <scope>NUCLEOTIDE SEQUENCE</scope>
    <source>
        <strain evidence="4">CGMCC 1.15082</strain>
    </source>
</reference>
<dbReference type="InterPro" id="IPR036264">
    <property type="entry name" value="Bact_exopeptidase_dim_dom"/>
</dbReference>
<name>A0A916SQ24_9HYPH</name>
<dbReference type="FunFam" id="3.30.70.360:FF:000004">
    <property type="entry name" value="Peptidase M20 domain-containing protein 2"/>
    <property type="match status" value="1"/>
</dbReference>
<dbReference type="InterPro" id="IPR011650">
    <property type="entry name" value="Peptidase_M20_dimer"/>
</dbReference>
<dbReference type="Pfam" id="PF01546">
    <property type="entry name" value="Peptidase_M20"/>
    <property type="match status" value="1"/>
</dbReference>
<dbReference type="Proteomes" id="UP000646478">
    <property type="component" value="Unassembled WGS sequence"/>
</dbReference>
<proteinExistence type="predicted"/>